<evidence type="ECO:0000256" key="6">
    <source>
        <dbReference type="ARBA" id="ARBA00023274"/>
    </source>
</evidence>
<keyword evidence="6" id="KW-0687">Ribonucleoprotein</keyword>
<evidence type="ECO:0000313" key="10">
    <source>
        <dbReference type="RefSeq" id="XP_034244087.1"/>
    </source>
</evidence>
<evidence type="ECO:0000313" key="9">
    <source>
        <dbReference type="RefSeq" id="XP_034244086.1"/>
    </source>
</evidence>
<keyword evidence="4 9" id="KW-0689">Ribosomal protein</keyword>
<accession>A0A6P8ZAC8</accession>
<dbReference type="CTD" id="28977"/>
<dbReference type="RefSeq" id="XP_034244088.1">
    <property type="nucleotide sequence ID" value="XM_034388197.1"/>
</dbReference>
<dbReference type="InterPro" id="IPR019346">
    <property type="entry name" value="Ribosomal_mL42"/>
</dbReference>
<proteinExistence type="inferred from homology"/>
<reference evidence="9 10" key="1">
    <citation type="submission" date="2025-04" db="UniProtKB">
        <authorList>
            <consortium name="RefSeq"/>
        </authorList>
    </citation>
    <scope>IDENTIFICATION</scope>
    <source>
        <tissue evidence="9 10">Total insect</tissue>
    </source>
</reference>
<dbReference type="KEGG" id="tpal:117646892"/>
<gene>
    <name evidence="9 10 11" type="primary">LOC117646892</name>
</gene>
<dbReference type="RefSeq" id="XP_034244086.1">
    <property type="nucleotide sequence ID" value="XM_034388195.1"/>
</dbReference>
<dbReference type="Pfam" id="PF10210">
    <property type="entry name" value="MRP-S32"/>
    <property type="match status" value="1"/>
</dbReference>
<dbReference type="AlphaFoldDB" id="A0A6P8ZAC8"/>
<comment type="subcellular location">
    <subcellularLocation>
        <location evidence="1">Mitochondrion</location>
    </subcellularLocation>
</comment>
<dbReference type="PANTHER" id="PTHR13450:SF4">
    <property type="entry name" value="LARGE RIBOSOMAL SUBUNIT PROTEIN ML42"/>
    <property type="match status" value="1"/>
</dbReference>
<evidence type="ECO:0000313" key="8">
    <source>
        <dbReference type="Proteomes" id="UP000515158"/>
    </source>
</evidence>
<dbReference type="PANTHER" id="PTHR13450">
    <property type="entry name" value="MITOCHONDRIAL 39S RIBOSOMAL PROTEIN L42"/>
    <property type="match status" value="1"/>
</dbReference>
<protein>
    <recommendedName>
        <fullName evidence="7">Large ribosomal subunit protein mL42</fullName>
    </recommendedName>
</protein>
<dbReference type="Proteomes" id="UP000515158">
    <property type="component" value="Unplaced"/>
</dbReference>
<dbReference type="OrthoDB" id="1107506at2759"/>
<evidence type="ECO:0000256" key="4">
    <source>
        <dbReference type="ARBA" id="ARBA00022980"/>
    </source>
</evidence>
<evidence type="ECO:0000256" key="2">
    <source>
        <dbReference type="ARBA" id="ARBA00005556"/>
    </source>
</evidence>
<keyword evidence="5" id="KW-0496">Mitochondrion</keyword>
<dbReference type="GeneID" id="117646892"/>
<organism evidence="10">
    <name type="scientific">Thrips palmi</name>
    <name type="common">Melon thrips</name>
    <dbReference type="NCBI Taxonomy" id="161013"/>
    <lineage>
        <taxon>Eukaryota</taxon>
        <taxon>Metazoa</taxon>
        <taxon>Ecdysozoa</taxon>
        <taxon>Arthropoda</taxon>
        <taxon>Hexapoda</taxon>
        <taxon>Insecta</taxon>
        <taxon>Pterygota</taxon>
        <taxon>Neoptera</taxon>
        <taxon>Paraneoptera</taxon>
        <taxon>Thysanoptera</taxon>
        <taxon>Terebrantia</taxon>
        <taxon>Thripoidea</taxon>
        <taxon>Thripidae</taxon>
        <taxon>Thrips</taxon>
    </lineage>
</organism>
<evidence type="ECO:0000256" key="5">
    <source>
        <dbReference type="ARBA" id="ARBA00023128"/>
    </source>
</evidence>
<sequence>MFGKSTVLSLARRGYGLMNYNPSLPLAQSFSSKSPATQVVFADDGRTLVCWHPEPEFPYEHTLPIPEEAQQTALLKELNKGFRDVSHLEGMKEELAREELMKMTSTTKHRWFPRLQKKKAKKTPRERPYL</sequence>
<keyword evidence="8" id="KW-1185">Reference proteome</keyword>
<evidence type="ECO:0000313" key="11">
    <source>
        <dbReference type="RefSeq" id="XP_034244088.1"/>
    </source>
</evidence>
<evidence type="ECO:0000256" key="1">
    <source>
        <dbReference type="ARBA" id="ARBA00004173"/>
    </source>
</evidence>
<evidence type="ECO:0000256" key="7">
    <source>
        <dbReference type="ARBA" id="ARBA00035189"/>
    </source>
</evidence>
<name>A0A6P8ZAC8_THRPL</name>
<dbReference type="RefSeq" id="XP_034244087.1">
    <property type="nucleotide sequence ID" value="XM_034388196.1"/>
</dbReference>
<comment type="similarity">
    <text evidence="2">Belongs to the mitochondrion-specific ribosomal protein mL42 family.</text>
</comment>
<evidence type="ECO:0000256" key="3">
    <source>
        <dbReference type="ARBA" id="ARBA00022946"/>
    </source>
</evidence>
<keyword evidence="3" id="KW-0809">Transit peptide</keyword>
<dbReference type="GO" id="GO:0005762">
    <property type="term" value="C:mitochondrial large ribosomal subunit"/>
    <property type="evidence" value="ECO:0007669"/>
    <property type="project" value="TreeGrafter"/>
</dbReference>